<feature type="region of interest" description="Disordered" evidence="1">
    <location>
        <begin position="303"/>
        <end position="326"/>
    </location>
</feature>
<dbReference type="AlphaFoldDB" id="A0A8T4ISU9"/>
<protein>
    <submittedName>
        <fullName evidence="3">Uncharacterized protein</fullName>
    </submittedName>
</protein>
<keyword evidence="2" id="KW-1133">Transmembrane helix</keyword>
<feature type="region of interest" description="Disordered" evidence="1">
    <location>
        <begin position="227"/>
        <end position="285"/>
    </location>
</feature>
<feature type="non-terminal residue" evidence="3">
    <location>
        <position position="1"/>
    </location>
</feature>
<evidence type="ECO:0000313" key="4">
    <source>
        <dbReference type="Proteomes" id="UP000675554"/>
    </source>
</evidence>
<organism evidence="3 4">
    <name type="scientific">Streptomyces daliensis</name>
    <dbReference type="NCBI Taxonomy" id="299421"/>
    <lineage>
        <taxon>Bacteria</taxon>
        <taxon>Bacillati</taxon>
        <taxon>Actinomycetota</taxon>
        <taxon>Actinomycetes</taxon>
        <taxon>Kitasatosporales</taxon>
        <taxon>Streptomycetaceae</taxon>
        <taxon>Streptomyces</taxon>
    </lineage>
</organism>
<evidence type="ECO:0000313" key="3">
    <source>
        <dbReference type="EMBL" id="MBR7674768.1"/>
    </source>
</evidence>
<evidence type="ECO:0000256" key="1">
    <source>
        <dbReference type="SAM" id="MobiDB-lite"/>
    </source>
</evidence>
<name>A0A8T4ISU9_9ACTN</name>
<keyword evidence="2" id="KW-0812">Transmembrane</keyword>
<dbReference type="Proteomes" id="UP000675554">
    <property type="component" value="Unassembled WGS sequence"/>
</dbReference>
<feature type="transmembrane region" description="Helical" evidence="2">
    <location>
        <begin position="72"/>
        <end position="94"/>
    </location>
</feature>
<gene>
    <name evidence="3" type="ORF">KDA82_17420</name>
</gene>
<keyword evidence="2" id="KW-0472">Membrane</keyword>
<proteinExistence type="predicted"/>
<evidence type="ECO:0000256" key="2">
    <source>
        <dbReference type="SAM" id="Phobius"/>
    </source>
</evidence>
<comment type="caution">
    <text evidence="3">The sequence shown here is derived from an EMBL/GenBank/DDBJ whole genome shotgun (WGS) entry which is preliminary data.</text>
</comment>
<reference evidence="3" key="1">
    <citation type="submission" date="2021-04" db="EMBL/GenBank/DDBJ databases">
        <title>Sequencing of actinobacteria type strains.</title>
        <authorList>
            <person name="Nguyen G.-S."/>
            <person name="Wentzel A."/>
        </authorList>
    </citation>
    <scope>NUCLEOTIDE SEQUENCE</scope>
    <source>
        <strain evidence="3">DSM 42095</strain>
    </source>
</reference>
<keyword evidence="4" id="KW-1185">Reference proteome</keyword>
<feature type="compositionally biased region" description="Pro residues" evidence="1">
    <location>
        <begin position="1"/>
        <end position="10"/>
    </location>
</feature>
<feature type="transmembrane region" description="Helical" evidence="2">
    <location>
        <begin position="129"/>
        <end position="146"/>
    </location>
</feature>
<dbReference type="EMBL" id="JAGSMN010000379">
    <property type="protein sequence ID" value="MBR7674768.1"/>
    <property type="molecule type" value="Genomic_DNA"/>
</dbReference>
<feature type="region of interest" description="Disordered" evidence="1">
    <location>
        <begin position="1"/>
        <end position="32"/>
    </location>
</feature>
<accession>A0A8T4ISU9</accession>
<feature type="transmembrane region" description="Helical" evidence="2">
    <location>
        <begin position="100"/>
        <end position="122"/>
    </location>
</feature>
<sequence length="326" mass="34142">PETQAPPAPSLPSWWREPLTKDGSGRNSGPFGTGNFDYWRDTGYLWGPDGDPYTDSDPTAFVRRRRGDRQSIGGLVLCLAVLAGAIGTSATWGTRSLSSSLTLGLGLALAVFALGLVISAFVGRVGGGTILSVVLTAVLLAGAALLPKDIGTDWRDSHWKPGSASAVRQEYRTSSGEAELDLSELKLKEDETIRTGVRAGAGQLKVVVPASAEVRLDAHVGAGEIRLPLSYDPDGGPVRYDSAGGLAKHRQTTLEPFDEAESESDGSGARAENGEEGETKAKGTLDLSLRLGVGQIEVVRVLPSGERSDGAPQEVVPGAGQWEGAR</sequence>